<keyword evidence="1" id="KW-1133">Transmembrane helix</keyword>
<dbReference type="Gene3D" id="3.40.630.30">
    <property type="match status" value="1"/>
</dbReference>
<evidence type="ECO:0000256" key="1">
    <source>
        <dbReference type="SAM" id="Phobius"/>
    </source>
</evidence>
<accession>A0A0M6WLB8</accession>
<evidence type="ECO:0000313" key="3">
    <source>
        <dbReference type="Proteomes" id="UP000049472"/>
    </source>
</evidence>
<organism evidence="2 3">
    <name type="scientific">Agathobacter rectalis</name>
    <dbReference type="NCBI Taxonomy" id="39491"/>
    <lineage>
        <taxon>Bacteria</taxon>
        <taxon>Bacillati</taxon>
        <taxon>Bacillota</taxon>
        <taxon>Clostridia</taxon>
        <taxon>Lachnospirales</taxon>
        <taxon>Lachnospiraceae</taxon>
        <taxon>Agathobacter</taxon>
    </lineage>
</organism>
<keyword evidence="1" id="KW-0812">Transmembrane</keyword>
<name>A0A0M6WLB8_9FIRM</name>
<gene>
    <name evidence="2" type="ORF">T1815_16821</name>
</gene>
<keyword evidence="3" id="KW-1185">Reference proteome</keyword>
<keyword evidence="1" id="KW-0472">Membrane</keyword>
<evidence type="ECO:0000313" key="2">
    <source>
        <dbReference type="EMBL" id="CRL37872.1"/>
    </source>
</evidence>
<evidence type="ECO:0008006" key="4">
    <source>
        <dbReference type="Google" id="ProtNLM"/>
    </source>
</evidence>
<proteinExistence type="predicted"/>
<dbReference type="AlphaFoldDB" id="A0A0M6WLB8"/>
<dbReference type="EMBL" id="CVRQ01000020">
    <property type="protein sequence ID" value="CRL37872.1"/>
    <property type="molecule type" value="Genomic_DNA"/>
</dbReference>
<dbReference type="Proteomes" id="UP000049472">
    <property type="component" value="Unassembled WGS sequence"/>
</dbReference>
<reference evidence="3" key="1">
    <citation type="submission" date="2015-05" db="EMBL/GenBank/DDBJ databases">
        <authorList>
            <consortium name="Pathogen Informatics"/>
        </authorList>
    </citation>
    <scope>NUCLEOTIDE SEQUENCE [LARGE SCALE GENOMIC DNA]</scope>
    <source>
        <strain evidence="3">T1-815</strain>
    </source>
</reference>
<sequence length="214" mass="24964">MKMGFKENIRFAFIDEFANEIGKEKAYRMMSNFKCERVPALEYFLTRDYNGRIKPYIVWDDSKNIIVAYFTLITTCMILKPYEKTDPEHTKEKDVEKIISCIELEHFALNDVYLKLVKEDGYSNSGIGNYVFKEYISTVIAVLVSEVNFFYLILHAYNNDKVINAYRNMGFETMEDDAEAVIPTLSDVRALHSDYAGDCKFMFRDVESILTDLD</sequence>
<feature type="transmembrane region" description="Helical" evidence="1">
    <location>
        <begin position="135"/>
        <end position="154"/>
    </location>
</feature>
<protein>
    <recommendedName>
        <fullName evidence="4">GNAT family acetyltransferase</fullName>
    </recommendedName>
</protein>